<dbReference type="Gene3D" id="2.60.120.330">
    <property type="entry name" value="B-lactam Antibiotic, Isopenicillin N Synthase, Chain"/>
    <property type="match status" value="1"/>
</dbReference>
<comment type="similarity">
    <text evidence="1 5">Belongs to the iron/ascorbate-dependent oxidoreductase family.</text>
</comment>
<organism evidence="7 8">
    <name type="scientific">Quercus lobata</name>
    <name type="common">Valley oak</name>
    <dbReference type="NCBI Taxonomy" id="97700"/>
    <lineage>
        <taxon>Eukaryota</taxon>
        <taxon>Viridiplantae</taxon>
        <taxon>Streptophyta</taxon>
        <taxon>Embryophyta</taxon>
        <taxon>Tracheophyta</taxon>
        <taxon>Spermatophyta</taxon>
        <taxon>Magnoliopsida</taxon>
        <taxon>eudicotyledons</taxon>
        <taxon>Gunneridae</taxon>
        <taxon>Pentapetalae</taxon>
        <taxon>rosids</taxon>
        <taxon>fabids</taxon>
        <taxon>Fagales</taxon>
        <taxon>Fagaceae</taxon>
        <taxon>Quercus</taxon>
    </lineage>
</organism>
<dbReference type="PANTHER" id="PTHR10209">
    <property type="entry name" value="OXIDOREDUCTASE, 2OG-FE II OXYGENASE FAMILY PROTEIN"/>
    <property type="match status" value="1"/>
</dbReference>
<dbReference type="RefSeq" id="XP_030956539.1">
    <property type="nucleotide sequence ID" value="XM_031100679.1"/>
</dbReference>
<dbReference type="Proteomes" id="UP000594261">
    <property type="component" value="Chromosome 3"/>
</dbReference>
<name>A0A7N2L6A1_QUELO</name>
<dbReference type="Gramene" id="QL03p035460:mrna">
    <property type="protein sequence ID" value="QL03p035460:mrna"/>
    <property type="gene ID" value="QL03p035460"/>
</dbReference>
<dbReference type="InParanoid" id="A0A7N2L6A1"/>
<reference evidence="7 8" key="1">
    <citation type="journal article" date="2016" name="G3 (Bethesda)">
        <title>First Draft Assembly and Annotation of the Genome of a California Endemic Oak Quercus lobata Nee (Fagaceae).</title>
        <authorList>
            <person name="Sork V.L."/>
            <person name="Fitz-Gibbon S.T."/>
            <person name="Puiu D."/>
            <person name="Crepeau M."/>
            <person name="Gugger P.F."/>
            <person name="Sherman R."/>
            <person name="Stevens K."/>
            <person name="Langley C.H."/>
            <person name="Pellegrini M."/>
            <person name="Salzberg S.L."/>
        </authorList>
    </citation>
    <scope>NUCLEOTIDE SEQUENCE [LARGE SCALE GENOMIC DNA]</scope>
    <source>
        <strain evidence="7 8">cv. SW786</strain>
    </source>
</reference>
<evidence type="ECO:0000313" key="8">
    <source>
        <dbReference type="Proteomes" id="UP000594261"/>
    </source>
</evidence>
<dbReference type="InterPro" id="IPR026992">
    <property type="entry name" value="DIOX_N"/>
</dbReference>
<dbReference type="OMA" id="GLQVKHQ"/>
<dbReference type="EMBL" id="LRBV02000003">
    <property type="status" value="NOT_ANNOTATED_CDS"/>
    <property type="molecule type" value="Genomic_DNA"/>
</dbReference>
<proteinExistence type="inferred from homology"/>
<keyword evidence="3 5" id="KW-0560">Oxidoreductase</keyword>
<evidence type="ECO:0000256" key="2">
    <source>
        <dbReference type="ARBA" id="ARBA00022723"/>
    </source>
</evidence>
<evidence type="ECO:0000259" key="6">
    <source>
        <dbReference type="PROSITE" id="PS51471"/>
    </source>
</evidence>
<evidence type="ECO:0000313" key="7">
    <source>
        <dbReference type="EnsemblPlants" id="QL03p035460:mrna"/>
    </source>
</evidence>
<keyword evidence="4 5" id="KW-0408">Iron</keyword>
<dbReference type="InterPro" id="IPR027443">
    <property type="entry name" value="IPNS-like_sf"/>
</dbReference>
<evidence type="ECO:0000256" key="5">
    <source>
        <dbReference type="RuleBase" id="RU003682"/>
    </source>
</evidence>
<dbReference type="AlphaFoldDB" id="A0A7N2L6A1"/>
<dbReference type="SUPFAM" id="SSF51197">
    <property type="entry name" value="Clavaminate synthase-like"/>
    <property type="match status" value="1"/>
</dbReference>
<keyword evidence="2 5" id="KW-0479">Metal-binding</keyword>
<dbReference type="InterPro" id="IPR005123">
    <property type="entry name" value="Oxoglu/Fe-dep_dioxygenase_dom"/>
</dbReference>
<dbReference type="GO" id="GO:0046872">
    <property type="term" value="F:metal ion binding"/>
    <property type="evidence" value="ECO:0007669"/>
    <property type="project" value="UniProtKB-KW"/>
</dbReference>
<dbReference type="PROSITE" id="PS51471">
    <property type="entry name" value="FE2OG_OXY"/>
    <property type="match status" value="1"/>
</dbReference>
<dbReference type="GO" id="GO:0051213">
    <property type="term" value="F:dioxygenase activity"/>
    <property type="evidence" value="ECO:0007669"/>
    <property type="project" value="UniProtKB-ARBA"/>
</dbReference>
<sequence>MATNVNDEEYDRVKEVKQFDESKIGVKGLVDSGITTIPRFFVHPPDVLSQLKPGSKTRPDLVIPTIDLSGVDSHHNRSLIVDQIRQACSSFGFFQIINHGVPLGVLDRTIESIKGFHEEPTEIKARFYTRGPGTGVSYISNVDLYNSKAASWRDSLYLRMGPKMADHDQIPEICRNEVIEWDREIKRLGEVLSGLMCEGLGVETSRLKEMTCLEGRTMAGHYYPKCPQPDLTVGTVYHTDADVLTVLQQDNVGGLQVKYGEDWVDVKPVPGALIINVGDLLQIISNEVYRSAEHRVLANSSHEPRVSVAVFFNVGNRDDLCGPLPELISSEKPALYRQFTVTDFMTRFYKTEVDGKSLSNYYKL</sequence>
<protein>
    <recommendedName>
        <fullName evidence="6">Fe2OG dioxygenase domain-containing protein</fullName>
    </recommendedName>
</protein>
<dbReference type="PANTHER" id="PTHR10209:SF751">
    <property type="entry name" value="OS06G0255100 PROTEIN"/>
    <property type="match status" value="1"/>
</dbReference>
<gene>
    <name evidence="7" type="primary">LOC115978808</name>
</gene>
<dbReference type="Pfam" id="PF03171">
    <property type="entry name" value="2OG-FeII_Oxy"/>
    <property type="match status" value="1"/>
</dbReference>
<accession>A0A7N2L6A1</accession>
<dbReference type="EnsemblPlants" id="QL03p035460:mrna">
    <property type="protein sequence ID" value="QL03p035460:mrna"/>
    <property type="gene ID" value="QL03p035460"/>
</dbReference>
<keyword evidence="8" id="KW-1185">Reference proteome</keyword>
<feature type="domain" description="Fe2OG dioxygenase" evidence="6">
    <location>
        <begin position="208"/>
        <end position="314"/>
    </location>
</feature>
<evidence type="ECO:0000256" key="4">
    <source>
        <dbReference type="ARBA" id="ARBA00023004"/>
    </source>
</evidence>
<evidence type="ECO:0000256" key="1">
    <source>
        <dbReference type="ARBA" id="ARBA00008056"/>
    </source>
</evidence>
<reference evidence="7" key="2">
    <citation type="submission" date="2021-01" db="UniProtKB">
        <authorList>
            <consortium name="EnsemblPlants"/>
        </authorList>
    </citation>
    <scope>IDENTIFICATION</scope>
</reference>
<dbReference type="GeneID" id="115978808"/>
<dbReference type="InterPro" id="IPR044861">
    <property type="entry name" value="IPNS-like_FE2OG_OXY"/>
</dbReference>
<dbReference type="Pfam" id="PF14226">
    <property type="entry name" value="DIOX_N"/>
    <property type="match status" value="1"/>
</dbReference>
<evidence type="ECO:0000256" key="3">
    <source>
        <dbReference type="ARBA" id="ARBA00023002"/>
    </source>
</evidence>
<dbReference type="KEGG" id="qlo:115978808"/>
<dbReference type="FunFam" id="2.60.120.330:FF:000026">
    <property type="entry name" value="DIBOA-glucoside dioxygenase BX6"/>
    <property type="match status" value="1"/>
</dbReference>